<dbReference type="Gene3D" id="2.160.20.80">
    <property type="entry name" value="E3 ubiquitin-protein ligase SopA"/>
    <property type="match status" value="1"/>
</dbReference>
<sequence length="140" mass="15646">MTSLRTVINWSLKSRHIMVPFWSHDVNRLKVTHFRRQNDEGMLAGGVQLNGVQLSDVQLSGIQLSGVQLSDVQLSGAQLNGAQLDRLNRRLEQAIQSDSDWEMPCSSKETQTEEPVDDNNNSLGYSNIPEIGLVSLIENE</sequence>
<dbReference type="InParanoid" id="E1ZX29"/>
<evidence type="ECO:0000313" key="3">
    <source>
        <dbReference type="Proteomes" id="UP000000311"/>
    </source>
</evidence>
<evidence type="ECO:0000256" key="1">
    <source>
        <dbReference type="SAM" id="MobiDB-lite"/>
    </source>
</evidence>
<evidence type="ECO:0008006" key="4">
    <source>
        <dbReference type="Google" id="ProtNLM"/>
    </source>
</evidence>
<dbReference type="EMBL" id="GL434978">
    <property type="protein sequence ID" value="EFN74260.1"/>
    <property type="molecule type" value="Genomic_DNA"/>
</dbReference>
<organism evidence="3">
    <name type="scientific">Camponotus floridanus</name>
    <name type="common">Florida carpenter ant</name>
    <dbReference type="NCBI Taxonomy" id="104421"/>
    <lineage>
        <taxon>Eukaryota</taxon>
        <taxon>Metazoa</taxon>
        <taxon>Ecdysozoa</taxon>
        <taxon>Arthropoda</taxon>
        <taxon>Hexapoda</taxon>
        <taxon>Insecta</taxon>
        <taxon>Pterygota</taxon>
        <taxon>Neoptera</taxon>
        <taxon>Endopterygota</taxon>
        <taxon>Hymenoptera</taxon>
        <taxon>Apocrita</taxon>
        <taxon>Aculeata</taxon>
        <taxon>Formicoidea</taxon>
        <taxon>Formicidae</taxon>
        <taxon>Formicinae</taxon>
        <taxon>Camponotus</taxon>
    </lineage>
</organism>
<accession>E1ZX29</accession>
<dbReference type="SUPFAM" id="SSF141571">
    <property type="entry name" value="Pentapeptide repeat-like"/>
    <property type="match status" value="1"/>
</dbReference>
<proteinExistence type="predicted"/>
<name>E1ZX29_CAMFO</name>
<dbReference type="InterPro" id="IPR001646">
    <property type="entry name" value="5peptide_repeat"/>
</dbReference>
<keyword evidence="3" id="KW-1185">Reference proteome</keyword>
<protein>
    <recommendedName>
        <fullName evidence="4">Pentapeptide repeat-containing protein</fullName>
    </recommendedName>
</protein>
<dbReference type="Pfam" id="PF00805">
    <property type="entry name" value="Pentapeptide"/>
    <property type="match status" value="1"/>
</dbReference>
<gene>
    <name evidence="2" type="ORF">EAG_04879</name>
</gene>
<dbReference type="Proteomes" id="UP000000311">
    <property type="component" value="Unassembled WGS sequence"/>
</dbReference>
<reference evidence="2 3" key="1">
    <citation type="journal article" date="2010" name="Science">
        <title>Genomic comparison of the ants Camponotus floridanus and Harpegnathos saltator.</title>
        <authorList>
            <person name="Bonasio R."/>
            <person name="Zhang G."/>
            <person name="Ye C."/>
            <person name="Mutti N.S."/>
            <person name="Fang X."/>
            <person name="Qin N."/>
            <person name="Donahue G."/>
            <person name="Yang P."/>
            <person name="Li Q."/>
            <person name="Li C."/>
            <person name="Zhang P."/>
            <person name="Huang Z."/>
            <person name="Berger S.L."/>
            <person name="Reinberg D."/>
            <person name="Wang J."/>
            <person name="Liebig J."/>
        </authorList>
    </citation>
    <scope>NUCLEOTIDE SEQUENCE [LARGE SCALE GENOMIC DNA]</scope>
    <source>
        <strain evidence="3">C129</strain>
    </source>
</reference>
<dbReference type="AlphaFoldDB" id="E1ZX29"/>
<evidence type="ECO:0000313" key="2">
    <source>
        <dbReference type="EMBL" id="EFN74260.1"/>
    </source>
</evidence>
<feature type="region of interest" description="Disordered" evidence="1">
    <location>
        <begin position="97"/>
        <end position="124"/>
    </location>
</feature>